<protein>
    <submittedName>
        <fullName evidence="1">Uncharacterized protein</fullName>
    </submittedName>
</protein>
<evidence type="ECO:0000313" key="2">
    <source>
        <dbReference type="Proteomes" id="UP000254640"/>
    </source>
</evidence>
<dbReference type="Proteomes" id="UP000254640">
    <property type="component" value="Unassembled WGS sequence"/>
</dbReference>
<dbReference type="AlphaFoldDB" id="A0A379AHC4"/>
<evidence type="ECO:0000313" key="1">
    <source>
        <dbReference type="EMBL" id="SUB16650.1"/>
    </source>
</evidence>
<accession>A0A379AHC4</accession>
<keyword evidence="2" id="KW-1185">Reference proteome</keyword>
<organism evidence="1 2">
    <name type="scientific">Enterobacter agglomerans</name>
    <name type="common">Erwinia herbicola</name>
    <name type="synonym">Pantoea agglomerans</name>
    <dbReference type="NCBI Taxonomy" id="549"/>
    <lineage>
        <taxon>Bacteria</taxon>
        <taxon>Pseudomonadati</taxon>
        <taxon>Pseudomonadota</taxon>
        <taxon>Gammaproteobacteria</taxon>
        <taxon>Enterobacterales</taxon>
        <taxon>Erwiniaceae</taxon>
        <taxon>Pantoea</taxon>
        <taxon>Pantoea agglomerans group</taxon>
    </lineage>
</organism>
<proteinExistence type="predicted"/>
<gene>
    <name evidence="1" type="ORF">NCTC9381_02565</name>
</gene>
<sequence>MTIKTVADTLGTRLPWRVTLSSSDPVPCALSFFVAARTTLIRVCQQFEADNLVIRFFLLLQRGQRSVIIRLSGDFINQLAVDHFIVLIQHNHGTCGQTFQRTIGNFHAIIIFKL</sequence>
<reference evidence="1 2" key="1">
    <citation type="submission" date="2018-06" db="EMBL/GenBank/DDBJ databases">
        <authorList>
            <consortium name="Pathogen Informatics"/>
            <person name="Doyle S."/>
        </authorList>
    </citation>
    <scope>NUCLEOTIDE SEQUENCE [LARGE SCALE GENOMIC DNA]</scope>
    <source>
        <strain evidence="1 2">NCTC9381</strain>
    </source>
</reference>
<name>A0A379AHC4_ENTAG</name>
<dbReference type="EMBL" id="UGSO01000001">
    <property type="protein sequence ID" value="SUB16650.1"/>
    <property type="molecule type" value="Genomic_DNA"/>
</dbReference>